<reference evidence="2" key="1">
    <citation type="journal article" date="2015" name="Nature">
        <title>Complex archaea that bridge the gap between prokaryotes and eukaryotes.</title>
        <authorList>
            <person name="Spang A."/>
            <person name="Saw J.H."/>
            <person name="Jorgensen S.L."/>
            <person name="Zaremba-Niedzwiedzka K."/>
            <person name="Martijn J."/>
            <person name="Lind A.E."/>
            <person name="van Eijk R."/>
            <person name="Schleper C."/>
            <person name="Guy L."/>
            <person name="Ettema T.J."/>
        </authorList>
    </citation>
    <scope>NUCLEOTIDE SEQUENCE</scope>
</reference>
<gene>
    <name evidence="2" type="ORF">LCGC14_0600720</name>
</gene>
<evidence type="ECO:0000256" key="1">
    <source>
        <dbReference type="SAM" id="Phobius"/>
    </source>
</evidence>
<evidence type="ECO:0000313" key="2">
    <source>
        <dbReference type="EMBL" id="KKN53576.1"/>
    </source>
</evidence>
<keyword evidence="1" id="KW-0812">Transmembrane</keyword>
<keyword evidence="1" id="KW-0472">Membrane</keyword>
<name>A0A0F9TWN5_9ZZZZ</name>
<comment type="caution">
    <text evidence="2">The sequence shown here is derived from an EMBL/GenBank/DDBJ whole genome shotgun (WGS) entry which is preliminary data.</text>
</comment>
<sequence length="99" mass="10840">MTWSKPEQVIIKGLSDSVKTIETALVGNIETKEPGMIDDLRDTQKDVGYIKTKLRENKKQHLVLFGTLGVVVAVIVYTALGGSPATIVRWFGDVIAGRL</sequence>
<dbReference type="EMBL" id="LAZR01000964">
    <property type="protein sequence ID" value="KKN53576.1"/>
    <property type="molecule type" value="Genomic_DNA"/>
</dbReference>
<organism evidence="2">
    <name type="scientific">marine sediment metagenome</name>
    <dbReference type="NCBI Taxonomy" id="412755"/>
    <lineage>
        <taxon>unclassified sequences</taxon>
        <taxon>metagenomes</taxon>
        <taxon>ecological metagenomes</taxon>
    </lineage>
</organism>
<accession>A0A0F9TWN5</accession>
<keyword evidence="1" id="KW-1133">Transmembrane helix</keyword>
<proteinExistence type="predicted"/>
<protein>
    <submittedName>
        <fullName evidence="2">Uncharacterized protein</fullName>
    </submittedName>
</protein>
<dbReference type="AlphaFoldDB" id="A0A0F9TWN5"/>
<feature type="transmembrane region" description="Helical" evidence="1">
    <location>
        <begin position="62"/>
        <end position="80"/>
    </location>
</feature>